<dbReference type="InterPro" id="IPR013196">
    <property type="entry name" value="HTH_11"/>
</dbReference>
<dbReference type="InterPro" id="IPR036390">
    <property type="entry name" value="WH_DNA-bd_sf"/>
</dbReference>
<dbReference type="Pfam" id="PF13280">
    <property type="entry name" value="WYL"/>
    <property type="match status" value="1"/>
</dbReference>
<dbReference type="PANTHER" id="PTHR34580:SF1">
    <property type="entry name" value="PROTEIN PAFC"/>
    <property type="match status" value="1"/>
</dbReference>
<organism evidence="3 4">
    <name type="scientific">Umezawaea endophytica</name>
    <dbReference type="NCBI Taxonomy" id="1654476"/>
    <lineage>
        <taxon>Bacteria</taxon>
        <taxon>Bacillati</taxon>
        <taxon>Actinomycetota</taxon>
        <taxon>Actinomycetes</taxon>
        <taxon>Pseudonocardiales</taxon>
        <taxon>Pseudonocardiaceae</taxon>
        <taxon>Umezawaea</taxon>
    </lineage>
</organism>
<dbReference type="RefSeq" id="WP_259623236.1">
    <property type="nucleotide sequence ID" value="NZ_JANYMP010000005.1"/>
</dbReference>
<dbReference type="InterPro" id="IPR051534">
    <property type="entry name" value="CBASS_pafABC_assoc_protein"/>
</dbReference>
<dbReference type="PANTHER" id="PTHR34580">
    <property type="match status" value="1"/>
</dbReference>
<dbReference type="AlphaFoldDB" id="A0A9X3AET2"/>
<dbReference type="Proteomes" id="UP001141259">
    <property type="component" value="Unassembled WGS sequence"/>
</dbReference>
<feature type="domain" description="Helix-turn-helix type 11" evidence="1">
    <location>
        <begin position="6"/>
        <end position="62"/>
    </location>
</feature>
<evidence type="ECO:0000259" key="2">
    <source>
        <dbReference type="Pfam" id="PF13280"/>
    </source>
</evidence>
<dbReference type="SUPFAM" id="SSF46785">
    <property type="entry name" value="Winged helix' DNA-binding domain"/>
    <property type="match status" value="1"/>
</dbReference>
<accession>A0A9X3AET2</accession>
<proteinExistence type="predicted"/>
<evidence type="ECO:0000313" key="4">
    <source>
        <dbReference type="Proteomes" id="UP001141259"/>
    </source>
</evidence>
<dbReference type="InterPro" id="IPR026881">
    <property type="entry name" value="WYL_dom"/>
</dbReference>
<gene>
    <name evidence="3" type="ORF">NZH93_12730</name>
</gene>
<feature type="domain" description="WYL" evidence="2">
    <location>
        <begin position="140"/>
        <end position="202"/>
    </location>
</feature>
<protein>
    <submittedName>
        <fullName evidence="3">WYL domain-containing protein</fullName>
    </submittedName>
</protein>
<keyword evidence="4" id="KW-1185">Reference proteome</keyword>
<dbReference type="InterPro" id="IPR036388">
    <property type="entry name" value="WH-like_DNA-bd_sf"/>
</dbReference>
<dbReference type="EMBL" id="JANYMP010000005">
    <property type="protein sequence ID" value="MCS7477722.1"/>
    <property type="molecule type" value="Genomic_DNA"/>
</dbReference>
<comment type="caution">
    <text evidence="3">The sequence shown here is derived from an EMBL/GenBank/DDBJ whole genome shotgun (WGS) entry which is preliminary data.</text>
</comment>
<name>A0A9X3AET2_9PSEU</name>
<evidence type="ECO:0000259" key="1">
    <source>
        <dbReference type="Pfam" id="PF08279"/>
    </source>
</evidence>
<dbReference type="Gene3D" id="1.10.10.10">
    <property type="entry name" value="Winged helix-like DNA-binding domain superfamily/Winged helix DNA-binding domain"/>
    <property type="match status" value="1"/>
</dbReference>
<reference evidence="3" key="1">
    <citation type="submission" date="2022-08" db="EMBL/GenBank/DDBJ databases">
        <authorList>
            <person name="Tistechok S."/>
            <person name="Samborskyy M."/>
            <person name="Roman I."/>
        </authorList>
    </citation>
    <scope>NUCLEOTIDE SEQUENCE</scope>
    <source>
        <strain evidence="3">DSM 103496</strain>
    </source>
</reference>
<evidence type="ECO:0000313" key="3">
    <source>
        <dbReference type="EMBL" id="MCS7477722.1"/>
    </source>
</evidence>
<dbReference type="Pfam" id="PF08279">
    <property type="entry name" value="HTH_11"/>
    <property type="match status" value="1"/>
</dbReference>
<sequence>MNRTDRLYALVEELRAVAPRPRSARWLADRFEVSARTVERDISALQQSGVPIYAEPGRTGGYCVDKARTLPPVNLTPDEAVAMALALRRMEDTPFRVTAGSALRKLVAAMRADDAAAAHDLAGRFHLLGDGAAAPPVPHAVADAVAARRVLRIGYADRDGVVTTREVEPLGYVGKETHWYLVGWCRLRDARRAFRTDRITSISATTEVPPPRPLRGEDLDIRYGVLQRLTLGA</sequence>
<dbReference type="PROSITE" id="PS52050">
    <property type="entry name" value="WYL"/>
    <property type="match status" value="1"/>
</dbReference>